<name>A0ACC3NZV0_9PEZI</name>
<accession>A0ACC3NZV0</accession>
<sequence>MENRQQEKTQPMDIKLQQGKPSYPSDPTALTARPQSARYIDQVRRKSSSGEHTGRPSDHRSSSDSISELQAEAEISAPTMSALGSGMPRGDGAGEPEPPATATGTRSGETLDDMQLTRRATGSFPGGAGESMLTKAVEESKPEEDEGGAEGADDAVRMLNCGEGSYSTTLPEEDDPAVRDTLPYQAVLKIRKLKRASGQ</sequence>
<keyword evidence="2" id="KW-1185">Reference proteome</keyword>
<proteinExistence type="predicted"/>
<reference evidence="1" key="1">
    <citation type="submission" date="2023-07" db="EMBL/GenBank/DDBJ databases">
        <title>Black Yeasts Isolated from many extreme environments.</title>
        <authorList>
            <person name="Coleine C."/>
            <person name="Stajich J.E."/>
            <person name="Selbmann L."/>
        </authorList>
    </citation>
    <scope>NUCLEOTIDE SEQUENCE</scope>
    <source>
        <strain evidence="1">CCFEE 5714</strain>
    </source>
</reference>
<dbReference type="EMBL" id="JAUTXU010000002">
    <property type="protein sequence ID" value="KAK3725470.1"/>
    <property type="molecule type" value="Genomic_DNA"/>
</dbReference>
<protein>
    <submittedName>
        <fullName evidence="1">Uncharacterized protein</fullName>
    </submittedName>
</protein>
<gene>
    <name evidence="1" type="ORF">LTR37_000440</name>
</gene>
<organism evidence="1 2">
    <name type="scientific">Vermiconidia calcicola</name>
    <dbReference type="NCBI Taxonomy" id="1690605"/>
    <lineage>
        <taxon>Eukaryota</taxon>
        <taxon>Fungi</taxon>
        <taxon>Dikarya</taxon>
        <taxon>Ascomycota</taxon>
        <taxon>Pezizomycotina</taxon>
        <taxon>Dothideomycetes</taxon>
        <taxon>Dothideomycetidae</taxon>
        <taxon>Mycosphaerellales</taxon>
        <taxon>Extremaceae</taxon>
        <taxon>Vermiconidia</taxon>
    </lineage>
</organism>
<dbReference type="Proteomes" id="UP001281147">
    <property type="component" value="Unassembled WGS sequence"/>
</dbReference>
<evidence type="ECO:0000313" key="1">
    <source>
        <dbReference type="EMBL" id="KAK3725470.1"/>
    </source>
</evidence>
<evidence type="ECO:0000313" key="2">
    <source>
        <dbReference type="Proteomes" id="UP001281147"/>
    </source>
</evidence>
<comment type="caution">
    <text evidence="1">The sequence shown here is derived from an EMBL/GenBank/DDBJ whole genome shotgun (WGS) entry which is preliminary data.</text>
</comment>